<evidence type="ECO:0000256" key="1">
    <source>
        <dbReference type="SAM" id="MobiDB-lite"/>
    </source>
</evidence>
<feature type="compositionally biased region" description="Low complexity" evidence="1">
    <location>
        <begin position="53"/>
        <end position="87"/>
    </location>
</feature>
<dbReference type="Proteomes" id="UP000253472">
    <property type="component" value="Unassembled WGS sequence"/>
</dbReference>
<feature type="compositionally biased region" description="Polar residues" evidence="1">
    <location>
        <begin position="43"/>
        <end position="52"/>
    </location>
</feature>
<feature type="region of interest" description="Disordered" evidence="1">
    <location>
        <begin position="39"/>
        <end position="87"/>
    </location>
</feature>
<protein>
    <submittedName>
        <fullName evidence="2">Uncharacterized protein</fullName>
    </submittedName>
</protein>
<evidence type="ECO:0000313" key="2">
    <source>
        <dbReference type="EMBL" id="RCK56096.1"/>
    </source>
</evidence>
<comment type="caution">
    <text evidence="2">The sequence shown here is derived from an EMBL/GenBank/DDBJ whole genome shotgun (WGS) entry which is preliminary data.</text>
</comment>
<dbReference type="AlphaFoldDB" id="A0A367XR32"/>
<sequence>MSTPAATPVRQTCSTSKYPMPLPQTTLPILENHHRLRTRTTKKFGSTSSTQVCPSATACTSSTPASSSTSCSISTTTPNPDSTKTTPTSCFHTCMTCPPRANRQLCRELQQHERDVACRRPYELEQLDVHQER</sequence>
<accession>A0A367XR32</accession>
<keyword evidence="3" id="KW-1185">Reference proteome</keyword>
<gene>
    <name evidence="2" type="ORF">Cantr_05867</name>
</gene>
<name>A0A367XR32_9ASCO</name>
<reference evidence="2 3" key="1">
    <citation type="submission" date="2018-06" db="EMBL/GenBank/DDBJ databases">
        <title>Whole genome sequencing of Candida tropicalis (genome annotated by CSBL at Korea University).</title>
        <authorList>
            <person name="Ahn J."/>
        </authorList>
    </citation>
    <scope>NUCLEOTIDE SEQUENCE [LARGE SCALE GENOMIC DNA]</scope>
    <source>
        <strain evidence="2 3">ATCC 20962</strain>
    </source>
</reference>
<evidence type="ECO:0000313" key="3">
    <source>
        <dbReference type="Proteomes" id="UP000253472"/>
    </source>
</evidence>
<proteinExistence type="predicted"/>
<dbReference type="EMBL" id="QLNQ01000029">
    <property type="protein sequence ID" value="RCK56096.1"/>
    <property type="molecule type" value="Genomic_DNA"/>
</dbReference>
<organism evidence="2 3">
    <name type="scientific">Candida viswanathii</name>
    <dbReference type="NCBI Taxonomy" id="5486"/>
    <lineage>
        <taxon>Eukaryota</taxon>
        <taxon>Fungi</taxon>
        <taxon>Dikarya</taxon>
        <taxon>Ascomycota</taxon>
        <taxon>Saccharomycotina</taxon>
        <taxon>Pichiomycetes</taxon>
        <taxon>Debaryomycetaceae</taxon>
        <taxon>Candida/Lodderomyces clade</taxon>
        <taxon>Candida</taxon>
    </lineage>
</organism>
<feature type="region of interest" description="Disordered" evidence="1">
    <location>
        <begin position="1"/>
        <end position="24"/>
    </location>
</feature>